<dbReference type="KEGG" id="hbh:E4T21_00935"/>
<evidence type="ECO:0000313" key="6">
    <source>
        <dbReference type="Proteomes" id="UP000324285"/>
    </source>
</evidence>
<name>A0A856QK64_9GAMM</name>
<dbReference type="NCBIfam" id="TIGR00045">
    <property type="entry name" value="glycerate kinase"/>
    <property type="match status" value="1"/>
</dbReference>
<dbReference type="InterPro" id="IPR036129">
    <property type="entry name" value="Glycerate_kinase_sf"/>
</dbReference>
<dbReference type="Gene3D" id="3.90.1510.10">
    <property type="entry name" value="Glycerate kinase, domain 2"/>
    <property type="match status" value="1"/>
</dbReference>
<evidence type="ECO:0000256" key="3">
    <source>
        <dbReference type="ARBA" id="ARBA00022777"/>
    </source>
</evidence>
<reference evidence="5" key="1">
    <citation type="submission" date="2021-02" db="EMBL/GenBank/DDBJ databases">
        <title>Strain Y2R2, a novel species of the genus Halomonas.</title>
        <authorList>
            <person name="Huang H."/>
        </authorList>
    </citation>
    <scope>NUCLEOTIDE SEQUENCE</scope>
    <source>
        <strain evidence="5">Y2R2</strain>
    </source>
</reference>
<gene>
    <name evidence="5" type="ORF">E4T21_00935</name>
</gene>
<dbReference type="Proteomes" id="UP000324285">
    <property type="component" value="Chromosome"/>
</dbReference>
<dbReference type="EMBL" id="CP038437">
    <property type="protein sequence ID" value="QEM80281.2"/>
    <property type="molecule type" value="Genomic_DNA"/>
</dbReference>
<dbReference type="PANTHER" id="PTHR21599:SF0">
    <property type="entry name" value="GLYCERATE KINASE"/>
    <property type="match status" value="1"/>
</dbReference>
<dbReference type="InterPro" id="IPR018197">
    <property type="entry name" value="Glycerate_kinase_RE-like"/>
</dbReference>
<accession>A0A856QK64</accession>
<dbReference type="Pfam" id="PF02595">
    <property type="entry name" value="Gly_kinase"/>
    <property type="match status" value="1"/>
</dbReference>
<organism evidence="5 6">
    <name type="scientific">Halomonas binhaiensis</name>
    <dbReference type="NCBI Taxonomy" id="2562282"/>
    <lineage>
        <taxon>Bacteria</taxon>
        <taxon>Pseudomonadati</taxon>
        <taxon>Pseudomonadota</taxon>
        <taxon>Gammaproteobacteria</taxon>
        <taxon>Oceanospirillales</taxon>
        <taxon>Halomonadaceae</taxon>
        <taxon>Halomonas</taxon>
    </lineage>
</organism>
<dbReference type="GO" id="GO:0008887">
    <property type="term" value="F:glycerate kinase activity"/>
    <property type="evidence" value="ECO:0007669"/>
    <property type="project" value="UniProtKB-UniRule"/>
</dbReference>
<dbReference type="InterPro" id="IPR018193">
    <property type="entry name" value="Glyc_kinase_flavodox-like_fold"/>
</dbReference>
<dbReference type="SUPFAM" id="SSF110738">
    <property type="entry name" value="Glycerate kinase I"/>
    <property type="match status" value="1"/>
</dbReference>
<dbReference type="Gene3D" id="3.40.50.10350">
    <property type="entry name" value="Glycerate kinase, domain 1"/>
    <property type="match status" value="1"/>
</dbReference>
<keyword evidence="3 4" id="KW-0418">Kinase</keyword>
<sequence length="421" mass="43891">MTVLVAPSGFKESLSAAQVADCIATGLLRAMPEAHILKAPMADGGEGFVETLVSAVGGTLHPAVVTGPIGKPVDAFFGLLEGQDMPTAVIEMAAAAGLRLVPRDRRNPCLTTSHGVGELICAALDAGAKRILLGCGDSGVNDAGAGMAEALGVRFLDMQGRPLARGGAALCQLARIDMSRLDPRLANVRLDAAVNWHNHLLGPKGVARVFGPQKGATPEQVVILEQAMENYARVIAQTTGIEVGHAQGAGASGGLGAGFMGLLKGRLYPRYDIVMQYLDLDRLMAQADLVITAEGSLDGQTPFGKVPAEVARRAKQRKLPVIALAGTIGKGVALNFEHGIDAFSCILKRPCTLDEAIDNAAKLLTRATEDAVRLVDVGMRLAGPAILEGPPYPLSVSPPRDMDTSLAGFQHVPLCLGNGRR</sequence>
<dbReference type="AlphaFoldDB" id="A0A856QK64"/>
<evidence type="ECO:0000256" key="2">
    <source>
        <dbReference type="ARBA" id="ARBA00022679"/>
    </source>
</evidence>
<dbReference type="PIRSF" id="PIRSF006078">
    <property type="entry name" value="GlxK"/>
    <property type="match status" value="1"/>
</dbReference>
<evidence type="ECO:0000313" key="5">
    <source>
        <dbReference type="EMBL" id="QEM80281.2"/>
    </source>
</evidence>
<comment type="similarity">
    <text evidence="1 4">Belongs to the glycerate kinase type-1 family.</text>
</comment>
<dbReference type="PANTHER" id="PTHR21599">
    <property type="entry name" value="GLYCERATE KINASE"/>
    <property type="match status" value="1"/>
</dbReference>
<dbReference type="GO" id="GO:0031388">
    <property type="term" value="P:organic acid phosphorylation"/>
    <property type="evidence" value="ECO:0007669"/>
    <property type="project" value="UniProtKB-UniRule"/>
</dbReference>
<evidence type="ECO:0000256" key="4">
    <source>
        <dbReference type="PIRNR" id="PIRNR006078"/>
    </source>
</evidence>
<protein>
    <submittedName>
        <fullName evidence="5">Glycerate kinase</fullName>
    </submittedName>
</protein>
<dbReference type="InterPro" id="IPR004381">
    <property type="entry name" value="Glycerate_kinase"/>
</dbReference>
<proteinExistence type="inferred from homology"/>
<keyword evidence="6" id="KW-1185">Reference proteome</keyword>
<evidence type="ECO:0000256" key="1">
    <source>
        <dbReference type="ARBA" id="ARBA00006284"/>
    </source>
</evidence>
<keyword evidence="2 4" id="KW-0808">Transferase</keyword>